<evidence type="ECO:0000313" key="1">
    <source>
        <dbReference type="EMBL" id="KAG6958591.1"/>
    </source>
</evidence>
<evidence type="ECO:0000313" key="2">
    <source>
        <dbReference type="Proteomes" id="UP000688947"/>
    </source>
</evidence>
<name>A0A8T1UCI3_9STRA</name>
<dbReference type="AlphaFoldDB" id="A0A8T1UCI3"/>
<proteinExistence type="predicted"/>
<dbReference type="VEuPathDB" id="FungiDB:PC110_g11595"/>
<gene>
    <name evidence="1" type="ORF">JG687_00009301</name>
</gene>
<dbReference type="EMBL" id="JAENGZ010000479">
    <property type="protein sequence ID" value="KAG6958591.1"/>
    <property type="molecule type" value="Genomic_DNA"/>
</dbReference>
<organism evidence="1 2">
    <name type="scientific">Phytophthora cactorum</name>
    <dbReference type="NCBI Taxonomy" id="29920"/>
    <lineage>
        <taxon>Eukaryota</taxon>
        <taxon>Sar</taxon>
        <taxon>Stramenopiles</taxon>
        <taxon>Oomycota</taxon>
        <taxon>Peronosporomycetes</taxon>
        <taxon>Peronosporales</taxon>
        <taxon>Peronosporaceae</taxon>
        <taxon>Phytophthora</taxon>
    </lineage>
</organism>
<accession>A0A8T1UCI3</accession>
<dbReference type="OrthoDB" id="61942at2759"/>
<sequence>MSAARLTHLAKELTGLGASLRSPVRSPWGAPGALLVGWMAWPALTPAFKEETLGLAPATLPSAPVSGSKKDIFRSSGKYKYVKNEIGEAPELEED</sequence>
<protein>
    <submittedName>
        <fullName evidence="1">Uncharacterized protein</fullName>
    </submittedName>
</protein>
<comment type="caution">
    <text evidence="1">The sequence shown here is derived from an EMBL/GenBank/DDBJ whole genome shotgun (WGS) entry which is preliminary data.</text>
</comment>
<dbReference type="Proteomes" id="UP000688947">
    <property type="component" value="Unassembled WGS sequence"/>
</dbReference>
<reference evidence="1" key="1">
    <citation type="submission" date="2021-01" db="EMBL/GenBank/DDBJ databases">
        <title>Phytophthora aleatoria, a newly-described species from Pinus radiata is distinct from Phytophthora cactorum isolates based on comparative genomics.</title>
        <authorList>
            <person name="Mcdougal R."/>
            <person name="Panda P."/>
            <person name="Williams N."/>
            <person name="Studholme D.J."/>
        </authorList>
    </citation>
    <scope>NUCLEOTIDE SEQUENCE</scope>
    <source>
        <strain evidence="1">NZFS 3830</strain>
    </source>
</reference>